<evidence type="ECO:0000256" key="6">
    <source>
        <dbReference type="ARBA" id="ARBA00023136"/>
    </source>
</evidence>
<dbReference type="PATRIC" id="fig|1423816.3.peg.2057"/>
<dbReference type="NCBIfam" id="NF045973">
    <property type="entry name" value="conju_CD1115"/>
    <property type="match status" value="1"/>
</dbReference>
<dbReference type="Pfam" id="PF02534">
    <property type="entry name" value="T4SS-DNA_transf"/>
    <property type="match status" value="1"/>
</dbReference>
<gene>
    <name evidence="9" type="ORF">FD51_GL001978</name>
</gene>
<feature type="transmembrane region" description="Helical" evidence="8">
    <location>
        <begin position="16"/>
        <end position="36"/>
    </location>
</feature>
<dbReference type="eggNOG" id="COG3505">
    <property type="taxonomic scope" value="Bacteria"/>
</dbReference>
<sequence length="819" mass="91467">MNHEKRQWREALGNKRFLIVIAGLWLIGGLLILNWLTHIPSMFLKLINQAPSLQTIVATVLHPANFLWPDFTYLLVALLYLVGLVVLVIYVLIRTYRWRKAFQSINTGQKGTGRFARVAEVAAASIAIPLNDYPYVGKSGVPQLHIKKDQMDKYELKTVVQQYRGADQHHGVDLVDTSGTNTVAVAGPGGGKTTLFSLPVLDFIMRASVHDSVIITDVKGEMLRSTKAEFEARGYRVAALNLVDPTYSIAYNPLELVKQAYAAGDFDNAQMLCNTFSYSIFHNPNAKEPMWEQSSISLLNALILAVCKVCFDQHTPEKITMYTVTTMLSELGANPDENGMTKLDKFFSKLPSGDPAKLQYGTIQFSQGITRSGIFTGTMAGIKNYAFSNIGRLTATNDFNIADLATGDKPVAFFIIYPDYDNSNYSLVATFLSQVGYVLAKMATLAADSKLNRRVINLYEELGNLPRIEGLPHYLNVGRGRGLVYYLILQSIAQLEANYGKEGAAEIMGACGNKYDILADNYDDAEYFSKQIGQTTVIAPSRHGAPMDTDKSFGESQETRRLMMPDELLRLRKGEVVLIRSKQRSDLENRSITAWPIHANPDEGTELPFSFEYLTRFNHQATFAELYGDKKPAHNDIDLKKMLLDITVTTIEPQNENDDPEITVKVNGHSLNAENDEPQVEQNASEQAATDENLEQKTEETPAAGSQKPTHDSKPNRGSDQQTQQVQEPQDPKKQITTEIDQQATPLSTLFSKSQLQMIEKGVQELLTQDDYAEYQSLDSVEAMTHWLHARRAMKSFAAQLDFAYQKLDAFKKKEGDNA</sequence>
<dbReference type="PANTHER" id="PTHR37937">
    <property type="entry name" value="CONJUGATIVE TRANSFER: DNA TRANSPORT"/>
    <property type="match status" value="1"/>
</dbReference>
<evidence type="ECO:0000313" key="10">
    <source>
        <dbReference type="Proteomes" id="UP000051984"/>
    </source>
</evidence>
<organism evidence="9 10">
    <name type="scientific">Lacticaseibacillus zeae DSM 20178 = KCTC 3804</name>
    <dbReference type="NCBI Taxonomy" id="1423816"/>
    <lineage>
        <taxon>Bacteria</taxon>
        <taxon>Bacillati</taxon>
        <taxon>Bacillota</taxon>
        <taxon>Bacilli</taxon>
        <taxon>Lactobacillales</taxon>
        <taxon>Lactobacillaceae</taxon>
        <taxon>Lacticaseibacillus</taxon>
    </lineage>
</organism>
<dbReference type="InterPro" id="IPR027417">
    <property type="entry name" value="P-loop_NTPase"/>
</dbReference>
<reference evidence="9 10" key="1">
    <citation type="journal article" date="2015" name="Genome Announc.">
        <title>Expanding the biotechnology potential of lactobacilli through comparative genomics of 213 strains and associated genera.</title>
        <authorList>
            <person name="Sun Z."/>
            <person name="Harris H.M."/>
            <person name="McCann A."/>
            <person name="Guo C."/>
            <person name="Argimon S."/>
            <person name="Zhang W."/>
            <person name="Yang X."/>
            <person name="Jeffery I.B."/>
            <person name="Cooney J.C."/>
            <person name="Kagawa T.F."/>
            <person name="Liu W."/>
            <person name="Song Y."/>
            <person name="Salvetti E."/>
            <person name="Wrobel A."/>
            <person name="Rasinkangas P."/>
            <person name="Parkhill J."/>
            <person name="Rea M.C."/>
            <person name="O'Sullivan O."/>
            <person name="Ritari J."/>
            <person name="Douillard F.P."/>
            <person name="Paul Ross R."/>
            <person name="Yang R."/>
            <person name="Briner A.E."/>
            <person name="Felis G.E."/>
            <person name="de Vos W.M."/>
            <person name="Barrangou R."/>
            <person name="Klaenhammer T.R."/>
            <person name="Caufield P.W."/>
            <person name="Cui Y."/>
            <person name="Zhang H."/>
            <person name="O'Toole P.W."/>
        </authorList>
    </citation>
    <scope>NUCLEOTIDE SEQUENCE [LARGE SCALE GENOMIC DNA]</scope>
    <source>
        <strain evidence="9 10">DSM 20178</strain>
    </source>
</reference>
<name>A0A0R1ENU5_LACZE</name>
<keyword evidence="6 8" id="KW-0472">Membrane</keyword>
<feature type="transmembrane region" description="Helical" evidence="8">
    <location>
        <begin position="71"/>
        <end position="93"/>
    </location>
</feature>
<keyword evidence="3" id="KW-1003">Cell membrane</keyword>
<dbReference type="AlphaFoldDB" id="A0A0R1ENU5"/>
<evidence type="ECO:0000256" key="8">
    <source>
        <dbReference type="SAM" id="Phobius"/>
    </source>
</evidence>
<feature type="compositionally biased region" description="Polar residues" evidence="7">
    <location>
        <begin position="680"/>
        <end position="690"/>
    </location>
</feature>
<dbReference type="InterPro" id="IPR051539">
    <property type="entry name" value="T4SS-coupling_protein"/>
</dbReference>
<dbReference type="EMBL" id="AZCT01000027">
    <property type="protein sequence ID" value="KRK09907.1"/>
    <property type="molecule type" value="Genomic_DNA"/>
</dbReference>
<dbReference type="GO" id="GO:0005886">
    <property type="term" value="C:plasma membrane"/>
    <property type="evidence" value="ECO:0007669"/>
    <property type="project" value="UniProtKB-SubCell"/>
</dbReference>
<evidence type="ECO:0000256" key="5">
    <source>
        <dbReference type="ARBA" id="ARBA00022989"/>
    </source>
</evidence>
<comment type="subcellular location">
    <subcellularLocation>
        <location evidence="1">Cell membrane</location>
        <topology evidence="1">Multi-pass membrane protein</topology>
    </subcellularLocation>
</comment>
<dbReference type="InterPro" id="IPR003688">
    <property type="entry name" value="TraG/VirD4"/>
</dbReference>
<evidence type="ECO:0000256" key="4">
    <source>
        <dbReference type="ARBA" id="ARBA00022692"/>
    </source>
</evidence>
<comment type="similarity">
    <text evidence="2">Belongs to the VirD4/TraG family.</text>
</comment>
<dbReference type="Gene3D" id="3.40.50.300">
    <property type="entry name" value="P-loop containing nucleotide triphosphate hydrolases"/>
    <property type="match status" value="1"/>
</dbReference>
<accession>A0A0R1ENU5</accession>
<evidence type="ECO:0000256" key="7">
    <source>
        <dbReference type="SAM" id="MobiDB-lite"/>
    </source>
</evidence>
<evidence type="ECO:0000256" key="3">
    <source>
        <dbReference type="ARBA" id="ARBA00022475"/>
    </source>
</evidence>
<comment type="caution">
    <text evidence="9">The sequence shown here is derived from an EMBL/GenBank/DDBJ whole genome shotgun (WGS) entry which is preliminary data.</text>
</comment>
<proteinExistence type="inferred from homology"/>
<dbReference type="CDD" id="cd01127">
    <property type="entry name" value="TrwB_TraG_TraD_VirD4"/>
    <property type="match status" value="1"/>
</dbReference>
<protein>
    <submittedName>
        <fullName evidence="9">TRAG protein</fullName>
    </submittedName>
</protein>
<dbReference type="RefSeq" id="WP_010493197.1">
    <property type="nucleotide sequence ID" value="NZ_AZCT01000027.1"/>
</dbReference>
<dbReference type="SUPFAM" id="SSF52540">
    <property type="entry name" value="P-loop containing nucleoside triphosphate hydrolases"/>
    <property type="match status" value="1"/>
</dbReference>
<keyword evidence="4 8" id="KW-0812">Transmembrane</keyword>
<evidence type="ECO:0000256" key="1">
    <source>
        <dbReference type="ARBA" id="ARBA00004651"/>
    </source>
</evidence>
<evidence type="ECO:0000256" key="2">
    <source>
        <dbReference type="ARBA" id="ARBA00008806"/>
    </source>
</evidence>
<dbReference type="PANTHER" id="PTHR37937:SF1">
    <property type="entry name" value="CONJUGATIVE TRANSFER: DNA TRANSPORT"/>
    <property type="match status" value="1"/>
</dbReference>
<feature type="region of interest" description="Disordered" evidence="7">
    <location>
        <begin position="673"/>
        <end position="742"/>
    </location>
</feature>
<dbReference type="Proteomes" id="UP000051984">
    <property type="component" value="Unassembled WGS sequence"/>
</dbReference>
<evidence type="ECO:0000313" key="9">
    <source>
        <dbReference type="EMBL" id="KRK09907.1"/>
    </source>
</evidence>
<keyword evidence="5 8" id="KW-1133">Transmembrane helix</keyword>